<feature type="non-terminal residue" evidence="1">
    <location>
        <position position="1"/>
    </location>
</feature>
<evidence type="ECO:0000313" key="1">
    <source>
        <dbReference type="EMBL" id="CAG8852134.1"/>
    </source>
</evidence>
<protein>
    <submittedName>
        <fullName evidence="1">11730_t:CDS:1</fullName>
    </submittedName>
</protein>
<accession>A0ACA9SYL2</accession>
<dbReference type="Proteomes" id="UP000789920">
    <property type="component" value="Unassembled WGS sequence"/>
</dbReference>
<comment type="caution">
    <text evidence="1">The sequence shown here is derived from an EMBL/GenBank/DDBJ whole genome shotgun (WGS) entry which is preliminary data.</text>
</comment>
<reference evidence="1" key="1">
    <citation type="submission" date="2021-06" db="EMBL/GenBank/DDBJ databases">
        <authorList>
            <person name="Kallberg Y."/>
            <person name="Tangrot J."/>
            <person name="Rosling A."/>
        </authorList>
    </citation>
    <scope>NUCLEOTIDE SEQUENCE</scope>
    <source>
        <strain evidence="1">MA461A</strain>
    </source>
</reference>
<feature type="non-terminal residue" evidence="1">
    <location>
        <position position="41"/>
    </location>
</feature>
<sequence length="41" mass="4637">NKDTEGVIEMLVGTLSPIGILCLSSAKIRQVYFLYFDENCR</sequence>
<dbReference type="EMBL" id="CAJVQC010180211">
    <property type="protein sequence ID" value="CAG8852134.1"/>
    <property type="molecule type" value="Genomic_DNA"/>
</dbReference>
<organism evidence="1 2">
    <name type="scientific">Racocetra persica</name>
    <dbReference type="NCBI Taxonomy" id="160502"/>
    <lineage>
        <taxon>Eukaryota</taxon>
        <taxon>Fungi</taxon>
        <taxon>Fungi incertae sedis</taxon>
        <taxon>Mucoromycota</taxon>
        <taxon>Glomeromycotina</taxon>
        <taxon>Glomeromycetes</taxon>
        <taxon>Diversisporales</taxon>
        <taxon>Gigasporaceae</taxon>
        <taxon>Racocetra</taxon>
    </lineage>
</organism>
<proteinExistence type="predicted"/>
<name>A0ACA9SYL2_9GLOM</name>
<gene>
    <name evidence="1" type="ORF">RPERSI_LOCUS36920</name>
</gene>
<keyword evidence="2" id="KW-1185">Reference proteome</keyword>
<evidence type="ECO:0000313" key="2">
    <source>
        <dbReference type="Proteomes" id="UP000789920"/>
    </source>
</evidence>